<dbReference type="Proteomes" id="UP000182114">
    <property type="component" value="Unassembled WGS sequence"/>
</dbReference>
<gene>
    <name evidence="1" type="ORF">SAMN04487992_107173</name>
</gene>
<dbReference type="SUPFAM" id="SSF55811">
    <property type="entry name" value="Nudix"/>
    <property type="match status" value="1"/>
</dbReference>
<dbReference type="EMBL" id="FNBD01000007">
    <property type="protein sequence ID" value="SDF10592.1"/>
    <property type="molecule type" value="Genomic_DNA"/>
</dbReference>
<keyword evidence="2" id="KW-1185">Reference proteome</keyword>
<dbReference type="AlphaFoldDB" id="A0A1G7ID20"/>
<sequence>MVPGTVKQKVHFFIGYVDDTMKINAGGGADDETENIEVLEIPLSEAYNMIASGGIIDGKSIMLLQHVKIQQLS</sequence>
<proteinExistence type="predicted"/>
<accession>A0A1G7ID20</accession>
<dbReference type="Gene3D" id="3.90.79.10">
    <property type="entry name" value="Nucleoside Triphosphate Pyrophosphohydrolase"/>
    <property type="match status" value="1"/>
</dbReference>
<organism evidence="1 2">
    <name type="scientific">Cellulophaga baltica</name>
    <dbReference type="NCBI Taxonomy" id="76594"/>
    <lineage>
        <taxon>Bacteria</taxon>
        <taxon>Pseudomonadati</taxon>
        <taxon>Bacteroidota</taxon>
        <taxon>Flavobacteriia</taxon>
        <taxon>Flavobacteriales</taxon>
        <taxon>Flavobacteriaceae</taxon>
        <taxon>Cellulophaga</taxon>
    </lineage>
</organism>
<dbReference type="InterPro" id="IPR015797">
    <property type="entry name" value="NUDIX_hydrolase-like_dom_sf"/>
</dbReference>
<name>A0A1G7ID20_9FLAO</name>
<reference evidence="2" key="1">
    <citation type="submission" date="2016-10" db="EMBL/GenBank/DDBJ databases">
        <authorList>
            <person name="Varghese N."/>
            <person name="Submissions S."/>
        </authorList>
    </citation>
    <scope>NUCLEOTIDE SEQUENCE [LARGE SCALE GENOMIC DNA]</scope>
    <source>
        <strain evidence="2">DSM 24729</strain>
    </source>
</reference>
<evidence type="ECO:0000313" key="1">
    <source>
        <dbReference type="EMBL" id="SDF10592.1"/>
    </source>
</evidence>
<protein>
    <submittedName>
        <fullName evidence="1">Uncharacterized protein</fullName>
    </submittedName>
</protein>
<evidence type="ECO:0000313" key="2">
    <source>
        <dbReference type="Proteomes" id="UP000182114"/>
    </source>
</evidence>